<evidence type="ECO:0000313" key="2">
    <source>
        <dbReference type="EMBL" id="KKF97131.1"/>
    </source>
</evidence>
<evidence type="ECO:0000256" key="1">
    <source>
        <dbReference type="SAM" id="SignalP"/>
    </source>
</evidence>
<gene>
    <name evidence="2" type="ORF">CFO_g507</name>
</gene>
<reference evidence="2 3" key="1">
    <citation type="submission" date="2015-04" db="EMBL/GenBank/DDBJ databases">
        <title>Genome sequence of Ceratocystis platani, a major pathogen of plane trees.</title>
        <authorList>
            <person name="Belbahri L."/>
        </authorList>
    </citation>
    <scope>NUCLEOTIDE SEQUENCE [LARGE SCALE GENOMIC DNA]</scope>
    <source>
        <strain evidence="2 3">CFO</strain>
    </source>
</reference>
<sequence>MQFSIITAAIFSALAAAENIVTFESKDSTSRQIVFTPTDGYEAVESVTVSGGGSVDVTIPKGWIGNWFSISEGASNTNGMLGEVAFQGWNGLTYFDVSAIVNSTDFDGVKEMWPASAQAPTSGCKTFPCDNAYYLPDDIQTKTTSETHLVCTLGSNGSYKRFVDEDVFPHDYVTGKHRI</sequence>
<feature type="chain" id="PRO_5002527575" description="DNase1 protein" evidence="1">
    <location>
        <begin position="18"/>
        <end position="179"/>
    </location>
</feature>
<organism evidence="2 3">
    <name type="scientific">Ceratocystis fimbriata f. sp. platani</name>
    <dbReference type="NCBI Taxonomy" id="88771"/>
    <lineage>
        <taxon>Eukaryota</taxon>
        <taxon>Fungi</taxon>
        <taxon>Dikarya</taxon>
        <taxon>Ascomycota</taxon>
        <taxon>Pezizomycotina</taxon>
        <taxon>Sordariomycetes</taxon>
        <taxon>Hypocreomycetidae</taxon>
        <taxon>Microascales</taxon>
        <taxon>Ceratocystidaceae</taxon>
        <taxon>Ceratocystis</taxon>
    </lineage>
</organism>
<protein>
    <recommendedName>
        <fullName evidence="4">DNase1 protein</fullName>
    </recommendedName>
</protein>
<dbReference type="AlphaFoldDB" id="A0A0F8B551"/>
<dbReference type="EMBL" id="LBBL01000016">
    <property type="protein sequence ID" value="KKF97131.1"/>
    <property type="molecule type" value="Genomic_DNA"/>
</dbReference>
<keyword evidence="1" id="KW-0732">Signal</keyword>
<accession>A0A0F8B551</accession>
<proteinExistence type="predicted"/>
<comment type="caution">
    <text evidence="2">The sequence shown here is derived from an EMBL/GenBank/DDBJ whole genome shotgun (WGS) entry which is preliminary data.</text>
</comment>
<dbReference type="OrthoDB" id="3513524at2759"/>
<name>A0A0F8B551_CERFI</name>
<dbReference type="Proteomes" id="UP000034841">
    <property type="component" value="Unassembled WGS sequence"/>
</dbReference>
<evidence type="ECO:0008006" key="4">
    <source>
        <dbReference type="Google" id="ProtNLM"/>
    </source>
</evidence>
<keyword evidence="3" id="KW-1185">Reference proteome</keyword>
<feature type="signal peptide" evidence="1">
    <location>
        <begin position="1"/>
        <end position="17"/>
    </location>
</feature>
<evidence type="ECO:0000313" key="3">
    <source>
        <dbReference type="Proteomes" id="UP000034841"/>
    </source>
</evidence>